<dbReference type="PANTHER" id="PTHR11239">
    <property type="entry name" value="DNA-DIRECTED RNA POLYMERASE"/>
    <property type="match status" value="1"/>
</dbReference>
<evidence type="ECO:0000256" key="11">
    <source>
        <dbReference type="RuleBase" id="RU003474"/>
    </source>
</evidence>
<evidence type="ECO:0000256" key="8">
    <source>
        <dbReference type="PIRNR" id="PIRNR005586"/>
    </source>
</evidence>
<dbReference type="PROSITE" id="PS00466">
    <property type="entry name" value="ZF_TFIIS_1"/>
    <property type="match status" value="1"/>
</dbReference>
<dbReference type="OrthoDB" id="282152at2759"/>
<dbReference type="GO" id="GO:0005666">
    <property type="term" value="C:RNA polymerase III complex"/>
    <property type="evidence" value="ECO:0007669"/>
    <property type="project" value="TreeGrafter"/>
</dbReference>
<organism evidence="13 14">
    <name type="scientific">Coemansia reversa (strain ATCC 12441 / NRRL 1564)</name>
    <dbReference type="NCBI Taxonomy" id="763665"/>
    <lineage>
        <taxon>Eukaryota</taxon>
        <taxon>Fungi</taxon>
        <taxon>Fungi incertae sedis</taxon>
        <taxon>Zoopagomycota</taxon>
        <taxon>Kickxellomycotina</taxon>
        <taxon>Kickxellomycetes</taxon>
        <taxon>Kickxellales</taxon>
        <taxon>Kickxellaceae</taxon>
        <taxon>Coemansia</taxon>
    </lineage>
</organism>
<dbReference type="Proteomes" id="UP000242474">
    <property type="component" value="Unassembled WGS sequence"/>
</dbReference>
<feature type="binding site" evidence="9">
    <location>
        <position position="104"/>
    </location>
    <ligand>
        <name>Zn(2+)</name>
        <dbReference type="ChEBI" id="CHEBI:29105"/>
        <label>2</label>
    </ligand>
</feature>
<feature type="zinc finger region" description="C4-type" evidence="10">
    <location>
        <begin position="4"/>
        <end position="30"/>
    </location>
</feature>
<dbReference type="SUPFAM" id="SSF57783">
    <property type="entry name" value="Zinc beta-ribbon"/>
    <property type="match status" value="1"/>
</dbReference>
<evidence type="ECO:0000256" key="2">
    <source>
        <dbReference type="ARBA" id="ARBA00022478"/>
    </source>
</evidence>
<dbReference type="SMART" id="SM00440">
    <property type="entry name" value="ZnF_C2C2"/>
    <property type="match status" value="1"/>
</dbReference>
<dbReference type="InterPro" id="IPR001222">
    <property type="entry name" value="Znf_TFIIS"/>
</dbReference>
<dbReference type="PANTHER" id="PTHR11239:SF12">
    <property type="entry name" value="DNA-DIRECTED RNA POLYMERASE III SUBUNIT RPC10"/>
    <property type="match status" value="1"/>
</dbReference>
<dbReference type="SMART" id="SM00661">
    <property type="entry name" value="RPOL9"/>
    <property type="match status" value="1"/>
</dbReference>
<name>A0A2G5BC71_COERN</name>
<gene>
    <name evidence="13" type="ORF">COEREDRAFT_42351</name>
</gene>
<evidence type="ECO:0000313" key="13">
    <source>
        <dbReference type="EMBL" id="PIA16619.1"/>
    </source>
</evidence>
<comment type="similarity">
    <text evidence="8 11">Belongs to the archaeal rpoM/eukaryotic RPA12/RPB9/RPC11 RNA polymerase family.</text>
</comment>
<evidence type="ECO:0000256" key="3">
    <source>
        <dbReference type="ARBA" id="ARBA00022723"/>
    </source>
</evidence>
<dbReference type="Pfam" id="PF02150">
    <property type="entry name" value="Zn_ribbon_RPB9"/>
    <property type="match status" value="1"/>
</dbReference>
<evidence type="ECO:0000259" key="12">
    <source>
        <dbReference type="PROSITE" id="PS51133"/>
    </source>
</evidence>
<dbReference type="EMBL" id="KZ303498">
    <property type="protein sequence ID" value="PIA16619.1"/>
    <property type="molecule type" value="Genomic_DNA"/>
</dbReference>
<dbReference type="PIRSF" id="PIRSF005586">
    <property type="entry name" value="RNApol_RpoM"/>
    <property type="match status" value="1"/>
</dbReference>
<dbReference type="FunFam" id="2.20.25.10:FF:000005">
    <property type="entry name" value="DNA-directed RNA polymerase subunit"/>
    <property type="match status" value="1"/>
</dbReference>
<accession>A0A2G5BC71</accession>
<keyword evidence="2 8" id="KW-0240">DNA-directed RNA polymerase</keyword>
<comment type="function">
    <text evidence="8">DNA-dependent RNA polymerase catalyzes the transcription of DNA into RNA using the four ribonucleoside triphosphates as substrates.</text>
</comment>
<protein>
    <recommendedName>
        <fullName evidence="8">DNA-directed RNA polymerase subunit</fullName>
    </recommendedName>
</protein>
<dbReference type="GO" id="GO:0006386">
    <property type="term" value="P:termination of RNA polymerase III transcription"/>
    <property type="evidence" value="ECO:0007669"/>
    <property type="project" value="TreeGrafter"/>
</dbReference>
<evidence type="ECO:0000256" key="4">
    <source>
        <dbReference type="ARBA" id="ARBA00022771"/>
    </source>
</evidence>
<keyword evidence="14" id="KW-1185">Reference proteome</keyword>
<dbReference type="STRING" id="763665.A0A2G5BC71"/>
<feature type="binding site" evidence="9">
    <location>
        <position position="74"/>
    </location>
    <ligand>
        <name>Zn(2+)</name>
        <dbReference type="ChEBI" id="CHEBI:29105"/>
        <label>2</label>
    </ligand>
</feature>
<evidence type="ECO:0000256" key="7">
    <source>
        <dbReference type="ARBA" id="ARBA00023242"/>
    </source>
</evidence>
<dbReference type="CDD" id="cd10509">
    <property type="entry name" value="Zn-ribbon_RPC11"/>
    <property type="match status" value="1"/>
</dbReference>
<keyword evidence="3 9" id="KW-0479">Metal-binding</keyword>
<dbReference type="InterPro" id="IPR034014">
    <property type="entry name" value="Zn_ribbon_RPC11_C"/>
</dbReference>
<feature type="domain" description="TFIIS-type" evidence="12">
    <location>
        <begin position="67"/>
        <end position="109"/>
    </location>
</feature>
<comment type="subcellular location">
    <subcellularLocation>
        <location evidence="1 8">Nucleus</location>
    </subcellularLocation>
</comment>
<dbReference type="AlphaFoldDB" id="A0A2G5BC71"/>
<feature type="binding site" evidence="9">
    <location>
        <position position="7"/>
    </location>
    <ligand>
        <name>Zn(2+)</name>
        <dbReference type="ChEBI" id="CHEBI:29105"/>
        <label>1</label>
    </ligand>
</feature>
<keyword evidence="4 10" id="KW-0863">Zinc-finger</keyword>
<evidence type="ECO:0000256" key="1">
    <source>
        <dbReference type="ARBA" id="ARBA00004123"/>
    </source>
</evidence>
<feature type="binding site" evidence="9">
    <location>
        <position position="27"/>
    </location>
    <ligand>
        <name>Zn(2+)</name>
        <dbReference type="ChEBI" id="CHEBI:29105"/>
        <label>1</label>
    </ligand>
</feature>
<proteinExistence type="inferred from homology"/>
<sequence>MHFCPSCTNLLLVEGGAGQNGETCLVCQTCPYMYPISKPFVARTLLKRKEVDDVLGGEDAWKNVDSIAALCSKCQHERAYFMQIQLRSADEPMTIFYRCCNMACKHNWKEN</sequence>
<keyword evidence="7 8" id="KW-0539">Nucleus</keyword>
<dbReference type="Pfam" id="PF01096">
    <property type="entry name" value="Zn_ribbon_TFIIS"/>
    <property type="match status" value="1"/>
</dbReference>
<feature type="binding site" evidence="9">
    <location>
        <position position="99"/>
    </location>
    <ligand>
        <name>Zn(2+)</name>
        <dbReference type="ChEBI" id="CHEBI:29105"/>
        <label>2</label>
    </ligand>
</feature>
<evidence type="ECO:0000256" key="6">
    <source>
        <dbReference type="ARBA" id="ARBA00023163"/>
    </source>
</evidence>
<evidence type="ECO:0000256" key="9">
    <source>
        <dbReference type="PIRSR" id="PIRSR005586-1"/>
    </source>
</evidence>
<evidence type="ECO:0000256" key="5">
    <source>
        <dbReference type="ARBA" id="ARBA00022833"/>
    </source>
</evidence>
<dbReference type="GO" id="GO:0003899">
    <property type="term" value="F:DNA-directed RNA polymerase activity"/>
    <property type="evidence" value="ECO:0007669"/>
    <property type="project" value="InterPro"/>
</dbReference>
<feature type="binding site" evidence="9">
    <location>
        <position position="4"/>
    </location>
    <ligand>
        <name>Zn(2+)</name>
        <dbReference type="ChEBI" id="CHEBI:29105"/>
        <label>1</label>
    </ligand>
</feature>
<dbReference type="InterPro" id="IPR001529">
    <property type="entry name" value="Zn_ribbon_RPB9"/>
</dbReference>
<dbReference type="PROSITE" id="PS51133">
    <property type="entry name" value="ZF_TFIIS_2"/>
    <property type="match status" value="1"/>
</dbReference>
<reference evidence="13 14" key="1">
    <citation type="journal article" date="2015" name="Genome Biol. Evol.">
        <title>Phylogenomic analyses indicate that early fungi evolved digesting cell walls of algal ancestors of land plants.</title>
        <authorList>
            <person name="Chang Y."/>
            <person name="Wang S."/>
            <person name="Sekimoto S."/>
            <person name="Aerts A.L."/>
            <person name="Choi C."/>
            <person name="Clum A."/>
            <person name="LaButti K.M."/>
            <person name="Lindquist E.A."/>
            <person name="Yee Ngan C."/>
            <person name="Ohm R.A."/>
            <person name="Salamov A.A."/>
            <person name="Grigoriev I.V."/>
            <person name="Spatafora J.W."/>
            <person name="Berbee M.L."/>
        </authorList>
    </citation>
    <scope>NUCLEOTIDE SEQUENCE [LARGE SCALE GENOMIC DNA]</scope>
    <source>
        <strain evidence="13 14">NRRL 1564</strain>
    </source>
</reference>
<evidence type="ECO:0000256" key="10">
    <source>
        <dbReference type="PIRSR" id="PIRSR005586-2"/>
    </source>
</evidence>
<dbReference type="InterPro" id="IPR012164">
    <property type="entry name" value="Rpa12/Rpb9/Rpc10/TFS"/>
</dbReference>
<feature type="binding site" evidence="9">
    <location>
        <position position="71"/>
    </location>
    <ligand>
        <name>Zn(2+)</name>
        <dbReference type="ChEBI" id="CHEBI:29105"/>
        <label>2</label>
    </ligand>
</feature>
<keyword evidence="5 9" id="KW-0862">Zinc</keyword>
<dbReference type="Gene3D" id="2.20.25.10">
    <property type="match status" value="1"/>
</dbReference>
<dbReference type="GO" id="GO:0003676">
    <property type="term" value="F:nucleic acid binding"/>
    <property type="evidence" value="ECO:0007669"/>
    <property type="project" value="InterPro"/>
</dbReference>
<keyword evidence="6 8" id="KW-0804">Transcription</keyword>
<evidence type="ECO:0000313" key="14">
    <source>
        <dbReference type="Proteomes" id="UP000242474"/>
    </source>
</evidence>
<feature type="binding site" evidence="9">
    <location>
        <position position="30"/>
    </location>
    <ligand>
        <name>Zn(2+)</name>
        <dbReference type="ChEBI" id="CHEBI:29105"/>
        <label>1</label>
    </ligand>
</feature>
<dbReference type="GO" id="GO:0008270">
    <property type="term" value="F:zinc ion binding"/>
    <property type="evidence" value="ECO:0007669"/>
    <property type="project" value="UniProtKB-KW"/>
</dbReference>